<dbReference type="InterPro" id="IPR016193">
    <property type="entry name" value="Cytidine_deaminase-like"/>
</dbReference>
<dbReference type="InterPro" id="IPR002734">
    <property type="entry name" value="RibDG_C"/>
</dbReference>
<dbReference type="Proteomes" id="UP000217076">
    <property type="component" value="Unassembled WGS sequence"/>
</dbReference>
<dbReference type="EC" id="1.1.1.193" evidence="13"/>
<evidence type="ECO:0000256" key="5">
    <source>
        <dbReference type="ARBA" id="ARBA00007417"/>
    </source>
</evidence>
<dbReference type="InterPro" id="IPR024072">
    <property type="entry name" value="DHFR-like_dom_sf"/>
</dbReference>
<comment type="similarity">
    <text evidence="5 13">In the C-terminal section; belongs to the HTP reductase family.</text>
</comment>
<feature type="binding site" evidence="15">
    <location>
        <position position="208"/>
    </location>
    <ligand>
        <name>substrate</name>
    </ligand>
</feature>
<dbReference type="Gene3D" id="3.40.140.10">
    <property type="entry name" value="Cytidine Deaminase, domain 2"/>
    <property type="match status" value="1"/>
</dbReference>
<evidence type="ECO:0000256" key="4">
    <source>
        <dbReference type="ARBA" id="ARBA00005259"/>
    </source>
</evidence>
<evidence type="ECO:0000256" key="3">
    <source>
        <dbReference type="ARBA" id="ARBA00004910"/>
    </source>
</evidence>
<gene>
    <name evidence="18" type="ORF">SAMN05421742_103193</name>
</gene>
<evidence type="ECO:0000313" key="19">
    <source>
        <dbReference type="Proteomes" id="UP000217076"/>
    </source>
</evidence>
<dbReference type="SUPFAM" id="SSF53597">
    <property type="entry name" value="Dihydrofolate reductase-like"/>
    <property type="match status" value="1"/>
</dbReference>
<keyword evidence="9 13" id="KW-0862">Zinc</keyword>
<evidence type="ECO:0000256" key="16">
    <source>
        <dbReference type="PIRSR" id="PIRSR006769-3"/>
    </source>
</evidence>
<feature type="binding site" evidence="16">
    <location>
        <position position="88"/>
    </location>
    <ligand>
        <name>Zn(2+)</name>
        <dbReference type="ChEBI" id="CHEBI:29105"/>
        <note>catalytic</note>
    </ligand>
</feature>
<feature type="binding site" evidence="15">
    <location>
        <begin position="302"/>
        <end position="308"/>
    </location>
    <ligand>
        <name>NADP(+)</name>
        <dbReference type="ChEBI" id="CHEBI:58349"/>
    </ligand>
</feature>
<feature type="binding site" evidence="15">
    <location>
        <position position="174"/>
    </location>
    <ligand>
        <name>NADP(+)</name>
        <dbReference type="ChEBI" id="CHEBI:58349"/>
    </ligand>
</feature>
<dbReference type="RefSeq" id="WP_176787668.1">
    <property type="nucleotide sequence ID" value="NZ_FNCV01000003.1"/>
</dbReference>
<keyword evidence="10 13" id="KW-0521">NADP</keyword>
<keyword evidence="8 13" id="KW-0378">Hydrolase</keyword>
<dbReference type="Pfam" id="PF01872">
    <property type="entry name" value="RibD_C"/>
    <property type="match status" value="1"/>
</dbReference>
<feature type="active site" description="Proton donor" evidence="14">
    <location>
        <position position="56"/>
    </location>
</feature>
<dbReference type="NCBIfam" id="TIGR00227">
    <property type="entry name" value="ribD_Cterm"/>
    <property type="match status" value="1"/>
</dbReference>
<name>A0A1G7Y6M4_9PROT</name>
<keyword evidence="7 13" id="KW-0479">Metal-binding</keyword>
<dbReference type="GO" id="GO:0008270">
    <property type="term" value="F:zinc ion binding"/>
    <property type="evidence" value="ECO:0007669"/>
    <property type="project" value="InterPro"/>
</dbReference>
<evidence type="ECO:0000256" key="1">
    <source>
        <dbReference type="ARBA" id="ARBA00002151"/>
    </source>
</evidence>
<evidence type="ECO:0000256" key="15">
    <source>
        <dbReference type="PIRSR" id="PIRSR006769-2"/>
    </source>
</evidence>
<dbReference type="InterPro" id="IPR004794">
    <property type="entry name" value="Eubact_RibD"/>
</dbReference>
<feature type="binding site" evidence="16">
    <location>
        <position position="54"/>
    </location>
    <ligand>
        <name>Zn(2+)</name>
        <dbReference type="ChEBI" id="CHEBI:29105"/>
        <note>catalytic</note>
    </ligand>
</feature>
<evidence type="ECO:0000256" key="12">
    <source>
        <dbReference type="ARBA" id="ARBA00023268"/>
    </source>
</evidence>
<dbReference type="Pfam" id="PF00383">
    <property type="entry name" value="dCMP_cyt_deam_1"/>
    <property type="match status" value="1"/>
</dbReference>
<comment type="similarity">
    <text evidence="4 13">In the N-terminal section; belongs to the cytidine and deoxycytidylate deaminase family.</text>
</comment>
<sequence length="376" mass="38756">MTPETDRAHMVAALGLAARGLGRVAPNPAVGCVLVDPAGRVVGRGWTQPGGRPHAETEALARAGERARGATAYVTLEPCSHHGKTPPCADALIAAGVARVVVACADPDPRVCGRGLARLREAGIEVVEGLLAEEAWHLNRGFFLRLQAARPLVTLKLATSLDGRIALHDGTSQWITGPEARADGHRLRATHDAVLVGSGTALADDPALTCRLPGAAEPGPVRVVADGRLRLSRDSRLARTAREGPTWVVTTPAADPAHRAHLEAAGVRLLEVAPDGSGSPAPAALLSALAGAGLTRVLVEGGGRLAAAFLIDDLVDDLMIYRAPRVLGGDARPAVAALGLAGAAGLAAAPGFRLVARRRLGEDEATLLTRPARRPT</sequence>
<dbReference type="GO" id="GO:0009231">
    <property type="term" value="P:riboflavin biosynthetic process"/>
    <property type="evidence" value="ECO:0007669"/>
    <property type="project" value="UniProtKB-UniPathway"/>
</dbReference>
<comment type="cofactor">
    <cofactor evidence="13 16">
        <name>Zn(2+)</name>
        <dbReference type="ChEBI" id="CHEBI:29105"/>
    </cofactor>
    <text evidence="13 16">Binds 1 zinc ion.</text>
</comment>
<dbReference type="SUPFAM" id="SSF53927">
    <property type="entry name" value="Cytidine deaminase-like"/>
    <property type="match status" value="1"/>
</dbReference>
<dbReference type="EC" id="3.5.4.26" evidence="13"/>
<evidence type="ECO:0000256" key="8">
    <source>
        <dbReference type="ARBA" id="ARBA00022801"/>
    </source>
</evidence>
<comment type="catalytic activity">
    <reaction evidence="13">
        <text>5-amino-6-(5-phospho-D-ribitylamino)uracil + NADP(+) = 5-amino-6-(5-phospho-D-ribosylamino)uracil + NADPH + H(+)</text>
        <dbReference type="Rhea" id="RHEA:17845"/>
        <dbReference type="ChEBI" id="CHEBI:15378"/>
        <dbReference type="ChEBI" id="CHEBI:57783"/>
        <dbReference type="ChEBI" id="CHEBI:58349"/>
        <dbReference type="ChEBI" id="CHEBI:58421"/>
        <dbReference type="ChEBI" id="CHEBI:58453"/>
        <dbReference type="EC" id="1.1.1.193"/>
    </reaction>
</comment>
<accession>A0A1G7Y6M4</accession>
<comment type="pathway">
    <text evidence="3 13">Cofactor biosynthesis; riboflavin biosynthesis; 5-amino-6-(D-ribitylamino)uracil from GTP: step 3/4.</text>
</comment>
<evidence type="ECO:0000256" key="9">
    <source>
        <dbReference type="ARBA" id="ARBA00022833"/>
    </source>
</evidence>
<dbReference type="FunFam" id="3.40.140.10:FF:000025">
    <property type="entry name" value="Riboflavin biosynthesis protein RibD"/>
    <property type="match status" value="1"/>
</dbReference>
<dbReference type="UniPathway" id="UPA00275">
    <property type="reaction ID" value="UER00401"/>
</dbReference>
<evidence type="ECO:0000256" key="10">
    <source>
        <dbReference type="ARBA" id="ARBA00022857"/>
    </source>
</evidence>
<reference evidence="19" key="1">
    <citation type="submission" date="2016-10" db="EMBL/GenBank/DDBJ databases">
        <authorList>
            <person name="Varghese N."/>
            <person name="Submissions S."/>
        </authorList>
    </citation>
    <scope>NUCLEOTIDE SEQUENCE [LARGE SCALE GENOMIC DNA]</scope>
    <source>
        <strain evidence="19">930I</strain>
    </source>
</reference>
<dbReference type="NCBIfam" id="TIGR00326">
    <property type="entry name" value="eubact_ribD"/>
    <property type="match status" value="1"/>
</dbReference>
<feature type="binding site" evidence="15">
    <location>
        <position position="172"/>
    </location>
    <ligand>
        <name>substrate</name>
    </ligand>
</feature>
<dbReference type="GO" id="GO:0050661">
    <property type="term" value="F:NADP binding"/>
    <property type="evidence" value="ECO:0007669"/>
    <property type="project" value="InterPro"/>
</dbReference>
<evidence type="ECO:0000259" key="17">
    <source>
        <dbReference type="PROSITE" id="PS51747"/>
    </source>
</evidence>
<protein>
    <recommendedName>
        <fullName evidence="13">Riboflavin biosynthesis protein RibD</fullName>
    </recommendedName>
    <domain>
        <recommendedName>
            <fullName evidence="13">Diaminohydroxyphosphoribosylaminopyrimidine deaminase</fullName>
            <shortName evidence="13">DRAP deaminase</shortName>
            <ecNumber evidence="13">3.5.4.26</ecNumber>
        </recommendedName>
        <alternativeName>
            <fullName evidence="13">Riboflavin-specific deaminase</fullName>
        </alternativeName>
    </domain>
    <domain>
        <recommendedName>
            <fullName evidence="13">5-amino-6-(5-phosphoribosylamino)uracil reductase</fullName>
            <ecNumber evidence="13">1.1.1.193</ecNumber>
        </recommendedName>
        <alternativeName>
            <fullName evidence="13">HTP reductase</fullName>
        </alternativeName>
    </domain>
</protein>
<feature type="binding site" evidence="15">
    <location>
        <position position="158"/>
    </location>
    <ligand>
        <name>NADP(+)</name>
        <dbReference type="ChEBI" id="CHEBI:58349"/>
    </ligand>
</feature>
<dbReference type="InterPro" id="IPR016192">
    <property type="entry name" value="APOBEC/CMP_deaminase_Zn-bd"/>
</dbReference>
<dbReference type="STRING" id="83401.SAMN05421742_103193"/>
<dbReference type="GO" id="GO:0008703">
    <property type="term" value="F:5-amino-6-(5-phosphoribosylamino)uracil reductase activity"/>
    <property type="evidence" value="ECO:0007669"/>
    <property type="project" value="UniProtKB-EC"/>
</dbReference>
<evidence type="ECO:0000256" key="11">
    <source>
        <dbReference type="ARBA" id="ARBA00023002"/>
    </source>
</evidence>
<dbReference type="InterPro" id="IPR002125">
    <property type="entry name" value="CMP_dCMP_dom"/>
</dbReference>
<organism evidence="18 19">
    <name type="scientific">Roseospirillum parvum</name>
    <dbReference type="NCBI Taxonomy" id="83401"/>
    <lineage>
        <taxon>Bacteria</taxon>
        <taxon>Pseudomonadati</taxon>
        <taxon>Pseudomonadota</taxon>
        <taxon>Alphaproteobacteria</taxon>
        <taxon>Rhodospirillales</taxon>
        <taxon>Rhodospirillaceae</taxon>
        <taxon>Roseospirillum</taxon>
    </lineage>
</organism>
<keyword evidence="19" id="KW-1185">Reference proteome</keyword>
<proteinExistence type="inferred from homology"/>
<dbReference type="PIRSF" id="PIRSF006769">
    <property type="entry name" value="RibD"/>
    <property type="match status" value="1"/>
</dbReference>
<dbReference type="PROSITE" id="PS51747">
    <property type="entry name" value="CYT_DCMP_DEAMINASES_2"/>
    <property type="match status" value="1"/>
</dbReference>
<evidence type="ECO:0000256" key="2">
    <source>
        <dbReference type="ARBA" id="ARBA00004882"/>
    </source>
</evidence>
<dbReference type="PANTHER" id="PTHR38011">
    <property type="entry name" value="DIHYDROFOLATE REDUCTASE FAMILY PROTEIN (AFU_ORTHOLOGUE AFUA_8G06820)"/>
    <property type="match status" value="1"/>
</dbReference>
<evidence type="ECO:0000256" key="13">
    <source>
        <dbReference type="PIRNR" id="PIRNR006769"/>
    </source>
</evidence>
<feature type="binding site" evidence="15">
    <location>
        <position position="204"/>
    </location>
    <ligand>
        <name>NADP(+)</name>
        <dbReference type="ChEBI" id="CHEBI:58349"/>
    </ligand>
</feature>
<dbReference type="GO" id="GO:0008835">
    <property type="term" value="F:diaminohydroxyphosphoribosylaminopyrimidine deaminase activity"/>
    <property type="evidence" value="ECO:0007669"/>
    <property type="project" value="UniProtKB-EC"/>
</dbReference>
<dbReference type="Gene3D" id="3.40.430.10">
    <property type="entry name" value="Dihydrofolate Reductase, subunit A"/>
    <property type="match status" value="1"/>
</dbReference>
<dbReference type="CDD" id="cd01284">
    <property type="entry name" value="Riboflavin_deaminase-reductase"/>
    <property type="match status" value="1"/>
</dbReference>
<dbReference type="PANTHER" id="PTHR38011:SF7">
    <property type="entry name" value="2,5-DIAMINO-6-RIBOSYLAMINO-4(3H)-PYRIMIDINONE 5'-PHOSPHATE REDUCTASE"/>
    <property type="match status" value="1"/>
</dbReference>
<comment type="function">
    <text evidence="1 13">Converts 2,5-diamino-6-(ribosylamino)-4(3h)-pyrimidinone 5'-phosphate into 5-amino-6-(ribosylamino)-2,4(1h,3h)-pyrimidinedione 5'-phosphate.</text>
</comment>
<dbReference type="PROSITE" id="PS00903">
    <property type="entry name" value="CYT_DCMP_DEAMINASES_1"/>
    <property type="match status" value="1"/>
</dbReference>
<dbReference type="EMBL" id="FNCV01000003">
    <property type="protein sequence ID" value="SDG91640.1"/>
    <property type="molecule type" value="Genomic_DNA"/>
</dbReference>
<comment type="catalytic activity">
    <reaction evidence="13">
        <text>2,5-diamino-6-hydroxy-4-(5-phosphoribosylamino)-pyrimidine + H2O + H(+) = 5-amino-6-(5-phospho-D-ribosylamino)uracil + NH4(+)</text>
        <dbReference type="Rhea" id="RHEA:21868"/>
        <dbReference type="ChEBI" id="CHEBI:15377"/>
        <dbReference type="ChEBI" id="CHEBI:15378"/>
        <dbReference type="ChEBI" id="CHEBI:28938"/>
        <dbReference type="ChEBI" id="CHEBI:58453"/>
        <dbReference type="ChEBI" id="CHEBI:58614"/>
        <dbReference type="EC" id="3.5.4.26"/>
    </reaction>
</comment>
<dbReference type="InterPro" id="IPR011549">
    <property type="entry name" value="RibD_C"/>
</dbReference>
<feature type="binding site" evidence="15">
    <location>
        <position position="188"/>
    </location>
    <ligand>
        <name>substrate</name>
    </ligand>
</feature>
<keyword evidence="12" id="KW-0511">Multifunctional enzyme</keyword>
<feature type="binding site" evidence="15">
    <location>
        <position position="300"/>
    </location>
    <ligand>
        <name>substrate</name>
    </ligand>
</feature>
<keyword evidence="11 13" id="KW-0560">Oxidoreductase</keyword>
<feature type="binding site" evidence="15">
    <location>
        <position position="211"/>
    </location>
    <ligand>
        <name>substrate</name>
    </ligand>
</feature>
<evidence type="ECO:0000256" key="14">
    <source>
        <dbReference type="PIRSR" id="PIRSR006769-1"/>
    </source>
</evidence>
<dbReference type="AlphaFoldDB" id="A0A1G7Y6M4"/>
<feature type="binding site" evidence="15">
    <location>
        <position position="200"/>
    </location>
    <ligand>
        <name>NADP(+)</name>
        <dbReference type="ChEBI" id="CHEBI:58349"/>
    </ligand>
</feature>
<feature type="domain" description="CMP/dCMP-type deaminase" evidence="17">
    <location>
        <begin position="4"/>
        <end position="127"/>
    </location>
</feature>
<dbReference type="InterPro" id="IPR050765">
    <property type="entry name" value="Riboflavin_Biosynth_HTPR"/>
</dbReference>
<evidence type="ECO:0000313" key="18">
    <source>
        <dbReference type="EMBL" id="SDG91640.1"/>
    </source>
</evidence>
<keyword evidence="6 13" id="KW-0686">Riboflavin biosynthesis</keyword>
<evidence type="ECO:0000256" key="6">
    <source>
        <dbReference type="ARBA" id="ARBA00022619"/>
    </source>
</evidence>
<evidence type="ECO:0000256" key="7">
    <source>
        <dbReference type="ARBA" id="ARBA00022723"/>
    </source>
</evidence>
<feature type="binding site" evidence="16">
    <location>
        <position position="79"/>
    </location>
    <ligand>
        <name>Zn(2+)</name>
        <dbReference type="ChEBI" id="CHEBI:29105"/>
        <note>catalytic</note>
    </ligand>
</feature>
<comment type="pathway">
    <text evidence="2 13">Cofactor biosynthesis; riboflavin biosynthesis; 5-amino-6-(D-ribitylamino)uracil from GTP: step 2/4.</text>
</comment>